<dbReference type="PANTHER" id="PTHR10574:SF444">
    <property type="entry name" value="BASEMENT MEMBRANE-SPECIFIC HEPARAN SULFATE PROTEOGLYCAN CORE PROTEIN"/>
    <property type="match status" value="1"/>
</dbReference>
<dbReference type="Gene3D" id="2.10.25.10">
    <property type="entry name" value="Laminin"/>
    <property type="match status" value="15"/>
</dbReference>
<dbReference type="InterPro" id="IPR000034">
    <property type="entry name" value="Laminin_IV"/>
</dbReference>
<feature type="compositionally biased region" description="Polar residues" evidence="14">
    <location>
        <begin position="2775"/>
        <end position="2786"/>
    </location>
</feature>
<proteinExistence type="predicted"/>
<comment type="subunit">
    <text evidence="10">Laminin is a complex glycoprotein, consisting of three different polypeptide chains (alpha, beta, gamma), which are bound to each other by disulfide bonds into a cross-shaped molecule comprising one long and three short arms with globules at each end.</text>
</comment>
<feature type="coiled-coil region" evidence="13">
    <location>
        <begin position="2191"/>
        <end position="2239"/>
    </location>
</feature>
<feature type="disulfide bond" evidence="12">
    <location>
        <begin position="1230"/>
        <end position="1239"/>
    </location>
</feature>
<keyword evidence="4 15" id="KW-0732">Signal</keyword>
<dbReference type="GO" id="GO:0009888">
    <property type="term" value="P:tissue development"/>
    <property type="evidence" value="ECO:0007669"/>
    <property type="project" value="TreeGrafter"/>
</dbReference>
<dbReference type="EMBL" id="CAJFDH010000001">
    <property type="protein sequence ID" value="CAD5206351.1"/>
    <property type="molecule type" value="Genomic_DNA"/>
</dbReference>
<dbReference type="PRINTS" id="PR00011">
    <property type="entry name" value="EGFLAMININ"/>
</dbReference>
<dbReference type="SMART" id="SM00282">
    <property type="entry name" value="LamG"/>
    <property type="match status" value="5"/>
</dbReference>
<dbReference type="PROSITE" id="PS50027">
    <property type="entry name" value="EGF_LAM_2"/>
    <property type="match status" value="13"/>
</dbReference>
<feature type="disulfide bond" evidence="12">
    <location>
        <begin position="917"/>
        <end position="929"/>
    </location>
</feature>
<dbReference type="FunFam" id="2.60.120.260:FF:000017">
    <property type="entry name" value="Laminin subunit alpha 2"/>
    <property type="match status" value="1"/>
</dbReference>
<dbReference type="PROSITE" id="PS51115">
    <property type="entry name" value="LAMININ_IVA"/>
    <property type="match status" value="2"/>
</dbReference>
<feature type="disulfide bond" evidence="12">
    <location>
        <begin position="1203"/>
        <end position="1215"/>
    </location>
</feature>
<dbReference type="Pfam" id="PF00053">
    <property type="entry name" value="EGF_laminin"/>
    <property type="match status" value="13"/>
</dbReference>
<feature type="domain" description="Laminin EGF-like" evidence="17">
    <location>
        <begin position="458"/>
        <end position="507"/>
    </location>
</feature>
<dbReference type="FunFam" id="2.10.25.10:FF:000775">
    <property type="entry name" value="Predicted protein"/>
    <property type="match status" value="1"/>
</dbReference>
<feature type="disulfide bond" evidence="12">
    <location>
        <begin position="985"/>
        <end position="994"/>
    </location>
</feature>
<feature type="disulfide bond" evidence="12">
    <location>
        <begin position="1157"/>
        <end position="1169"/>
    </location>
</feature>
<dbReference type="SMART" id="SM00136">
    <property type="entry name" value="LamNT"/>
    <property type="match status" value="1"/>
</dbReference>
<keyword evidence="8" id="KW-0325">Glycoprotein</keyword>
<feature type="disulfide bond" evidence="11">
    <location>
        <begin position="3202"/>
        <end position="3229"/>
    </location>
</feature>
<feature type="disulfide bond" evidence="12">
    <location>
        <begin position="889"/>
        <end position="898"/>
    </location>
</feature>
<feature type="disulfide bond" evidence="11">
    <location>
        <begin position="2598"/>
        <end position="2625"/>
    </location>
</feature>
<feature type="coiled-coil region" evidence="13">
    <location>
        <begin position="1905"/>
        <end position="2045"/>
    </location>
</feature>
<feature type="domain" description="Laminin G" evidence="16">
    <location>
        <begin position="2877"/>
        <end position="3045"/>
    </location>
</feature>
<gene>
    <name evidence="20" type="ORF">BOKJ2_LOCUS1035</name>
</gene>
<feature type="disulfide bond" evidence="12">
    <location>
        <begin position="919"/>
        <end position="936"/>
    </location>
</feature>
<dbReference type="PROSITE" id="PS51117">
    <property type="entry name" value="LAMININ_NTER"/>
    <property type="match status" value="1"/>
</dbReference>
<dbReference type="Pfam" id="PF24973">
    <property type="entry name" value="EGF_LMN_ATRN"/>
    <property type="match status" value="2"/>
</dbReference>
<dbReference type="Gene3D" id="2.60.120.200">
    <property type="match status" value="5"/>
</dbReference>
<evidence type="ECO:0000259" key="19">
    <source>
        <dbReference type="PROSITE" id="PS51117"/>
    </source>
</evidence>
<dbReference type="Proteomes" id="UP000614601">
    <property type="component" value="Unassembled WGS sequence"/>
</dbReference>
<name>A0A811JT66_9BILA</name>
<feature type="disulfide bond" evidence="12">
    <location>
        <begin position="1639"/>
        <end position="1648"/>
    </location>
</feature>
<evidence type="ECO:0000256" key="14">
    <source>
        <dbReference type="SAM" id="MobiDB-lite"/>
    </source>
</evidence>
<evidence type="ECO:0000259" key="16">
    <source>
        <dbReference type="PROSITE" id="PS50025"/>
    </source>
</evidence>
<dbReference type="FunFam" id="2.10.25.10:FF:000106">
    <property type="entry name" value="Heparan sulfate proteoglycan 2"/>
    <property type="match status" value="1"/>
</dbReference>
<dbReference type="SUPFAM" id="SSF49899">
    <property type="entry name" value="Concanavalin A-like lectins/glucanases"/>
    <property type="match status" value="5"/>
</dbReference>
<evidence type="ECO:0000259" key="17">
    <source>
        <dbReference type="PROSITE" id="PS50027"/>
    </source>
</evidence>
<feature type="disulfide bond" evidence="12">
    <location>
        <begin position="403"/>
        <end position="415"/>
    </location>
</feature>
<dbReference type="FunFam" id="2.10.25.10:FF:000209">
    <property type="entry name" value="Laminin subunit alpha 5"/>
    <property type="match status" value="1"/>
</dbReference>
<feature type="chain" id="PRO_5036220809" evidence="15">
    <location>
        <begin position="18"/>
        <end position="3232"/>
    </location>
</feature>
<keyword evidence="9 12" id="KW-0424">Laminin EGF-like domain</keyword>
<dbReference type="Gene3D" id="2.170.300.10">
    <property type="entry name" value="Tie2 ligand-binding domain superfamily"/>
    <property type="match status" value="1"/>
</dbReference>
<feature type="domain" description="Laminin EGF-like" evidence="17">
    <location>
        <begin position="749"/>
        <end position="799"/>
    </location>
</feature>
<feature type="disulfide bond" evidence="12">
    <location>
        <begin position="1618"/>
        <end position="1630"/>
    </location>
</feature>
<evidence type="ECO:0000313" key="20">
    <source>
        <dbReference type="EMBL" id="CAD5206351.1"/>
    </source>
</evidence>
<evidence type="ECO:0000256" key="15">
    <source>
        <dbReference type="SAM" id="SignalP"/>
    </source>
</evidence>
<keyword evidence="2" id="KW-0964">Secreted</keyword>
<comment type="subcellular location">
    <subcellularLocation>
        <location evidence="1">Secreted</location>
        <location evidence="1">Extracellular space</location>
        <location evidence="1">Extracellular matrix</location>
        <location evidence="1">Basement membrane</location>
    </subcellularLocation>
</comment>
<reference evidence="20" key="1">
    <citation type="submission" date="2020-09" db="EMBL/GenBank/DDBJ databases">
        <authorList>
            <person name="Kikuchi T."/>
        </authorList>
    </citation>
    <scope>NUCLEOTIDE SEQUENCE</scope>
    <source>
        <strain evidence="20">SH1</strain>
    </source>
</reference>
<dbReference type="CDD" id="cd00055">
    <property type="entry name" value="EGF_Lam"/>
    <property type="match status" value="16"/>
</dbReference>
<dbReference type="FunFam" id="2.10.25.10:FF:000074">
    <property type="entry name" value="Laminin subunit alpha"/>
    <property type="match status" value="2"/>
</dbReference>
<feature type="domain" description="Laminin EGF-like" evidence="17">
    <location>
        <begin position="1062"/>
        <end position="1109"/>
    </location>
</feature>
<evidence type="ECO:0000256" key="8">
    <source>
        <dbReference type="ARBA" id="ARBA00023180"/>
    </source>
</evidence>
<feature type="domain" description="Laminin IV type A" evidence="18">
    <location>
        <begin position="528"/>
        <end position="715"/>
    </location>
</feature>
<dbReference type="CDD" id="cd00110">
    <property type="entry name" value="LamG"/>
    <property type="match status" value="5"/>
</dbReference>
<dbReference type="PROSITE" id="PS01248">
    <property type="entry name" value="EGF_LAM_1"/>
    <property type="match status" value="6"/>
</dbReference>
<dbReference type="FunFam" id="2.10.25.10:FF:000189">
    <property type="entry name" value="Laminin subunit alpha 2"/>
    <property type="match status" value="1"/>
</dbReference>
<keyword evidence="6" id="KW-0084">Basement membrane</keyword>
<dbReference type="SMART" id="SM00180">
    <property type="entry name" value="EGF_Lam"/>
    <property type="match status" value="17"/>
</dbReference>
<dbReference type="FunFam" id="2.10.25.10:FF:000082">
    <property type="entry name" value="Laminin subunit alpha 1"/>
    <property type="match status" value="1"/>
</dbReference>
<evidence type="ECO:0000256" key="2">
    <source>
        <dbReference type="ARBA" id="ARBA00022525"/>
    </source>
</evidence>
<evidence type="ECO:0000256" key="3">
    <source>
        <dbReference type="ARBA" id="ARBA00022530"/>
    </source>
</evidence>
<dbReference type="Pfam" id="PF00055">
    <property type="entry name" value="Laminin_N"/>
    <property type="match status" value="1"/>
</dbReference>
<dbReference type="GO" id="GO:0007155">
    <property type="term" value="P:cell adhesion"/>
    <property type="evidence" value="ECO:0007669"/>
    <property type="project" value="InterPro"/>
</dbReference>
<evidence type="ECO:0000256" key="13">
    <source>
        <dbReference type="SAM" id="Coils"/>
    </source>
</evidence>
<feature type="disulfide bond" evidence="12">
    <location>
        <begin position="1062"/>
        <end position="1074"/>
    </location>
</feature>
<comment type="caution">
    <text evidence="20">The sequence shown here is derived from an EMBL/GenBank/DDBJ whole genome shotgun (WGS) entry which is preliminary data.</text>
</comment>
<feature type="domain" description="Laminin EGF-like" evidence="17">
    <location>
        <begin position="865"/>
        <end position="916"/>
    </location>
</feature>
<dbReference type="Pfam" id="PF02210">
    <property type="entry name" value="Laminin_G_2"/>
    <property type="match status" value="5"/>
</dbReference>
<dbReference type="InterPro" id="IPR056863">
    <property type="entry name" value="LMN_ATRN_NET-like_EGF"/>
</dbReference>
<dbReference type="Pfam" id="PF00052">
    <property type="entry name" value="Laminin_B"/>
    <property type="match status" value="2"/>
</dbReference>
<dbReference type="InterPro" id="IPR013320">
    <property type="entry name" value="ConA-like_dom_sf"/>
</dbReference>
<feature type="disulfide bond" evidence="12">
    <location>
        <begin position="966"/>
        <end position="983"/>
    </location>
</feature>
<dbReference type="InterPro" id="IPR000742">
    <property type="entry name" value="EGF"/>
</dbReference>
<feature type="domain" description="Laminin EGF-like" evidence="17">
    <location>
        <begin position="964"/>
        <end position="1011"/>
    </location>
</feature>
<dbReference type="PANTHER" id="PTHR10574">
    <property type="entry name" value="NETRIN/LAMININ-RELATED"/>
    <property type="match status" value="1"/>
</dbReference>
<dbReference type="InterPro" id="IPR050440">
    <property type="entry name" value="Laminin/Netrin_ECM"/>
</dbReference>
<feature type="domain" description="Laminin EGF-like" evidence="17">
    <location>
        <begin position="1561"/>
        <end position="1617"/>
    </location>
</feature>
<dbReference type="OrthoDB" id="10011303at2759"/>
<dbReference type="Proteomes" id="UP000783686">
    <property type="component" value="Unassembled WGS sequence"/>
</dbReference>
<sequence>MRRLILLLILVFGPGTSQEYPNYQEFSSGSGEKGLFPDVFNLAKHSVIKATSTCGHHGPEEYCKLTEHVYLLSPQCETCDANVAKKNHPIDNAIDGTWLWWQSPSLANGLAYEKVNITLDMRQEYQVAYVVVKSGISPRPGTWVLERSLDGVNYTPWQYYARHDAECMREFGVPASVGVPRYATDTEVICTSQFSRLDPMERGEIYTSLVTGRPSADHPSDELQQFTRARYVRLRLLSLRTMNADIMIINKKNEKLDQSVTRRYFYSISDISIGGQCICSGHAKSCAPGAQGQFRCECVHNTCGDNCDRCCPLFNQLPFKKGTHNEPHVCEKCQCFDHAKDCVYDPEVEEKKLSVTPEGRYEGGGTCVDCQHNTEGINCERCKKEYYRPANVSHYRPDACRPCDCDPVGSEHNECAPDQTSATEDLKPGSCICKPGFGGRRCDRCAPGFRNYPVCDRCPCNQAGSLNFETCEETNCLCKKNVEGEFCDRCKAGTIYLSKDNPHGCQECFCFGKSSECREQKWRTSQISELSNWTLTDARSTVGEPLTSKSSELLIFNSDHHPQTQHHLAYFNAPKAYTGSLLPSYGSNLHYFVYYVPSNRGGHPYSLSDVTLEGNGRKIEYHTRLNFFPRENISVTVPFKEVGWYDSQTLQPIRKSEFMEVLANVNVFKVRARYHQDQVESSISGFKLETAEAAGSRSQEDGYTSQLVQRHPVEVCECPPNFHGSSCEACDVGFRRVNNRIQDGVCEKCNCQDHTDQCDPYTGHCINCLHNTTGTQCEHCLPGYYGNPALGGLEGACQPCACPTVENSHSPSCVLAELLQDGAVAEGDKLVCTTCATGYDGNQCQQCAEGYFGEPAAPNGTCKPCECHGNVDPMEIGNCDRTTGVCLRCTHNTAGEHCEVCEENHWGSALRHACYPCECHSLGSVSSQCNVETGVCECVEGYTGQKCDRCLPGHGDVENYCPPCNCSPIGANGENCDESSGQCLCKHGVYGKQCDRCSSGYYDFGENGCRFCECNAFGSIEQNVCHNVTGECQCQAYVQGSKCEECVPGYFNITSGTGCQDCECNGIGSEDNTCDLVSGQCRCKPGVTGLKCDKCAPNHFGLDNDGCKQCQVCPAPGQVCDSVTGECVCPPNTVGEVCESCTNNAWNYDPLKGCELCSCNGIGADGFECDARNGQCKCKPGYVGHQCDRCEPGYFNFPNCEKCSCNVAGTEPTECQGDDCLCSNDGQCQCKKHVTGLKCDQCEANSFSLDKSNPLGCTKCFCFNRTNFCVQSNRVWSQVYAPERKVTFNHPFDYYNRKYNIFVLKSQPLNYNSYPTNHTPLYWPLNEQFLGDRTASYNGFLRFRLQTDDNNRGFVNVPPEPRYFYTYPQVLLVGNTRLELEHVPVEISLDGKYKVKLHESDWRNRITPQIPVTRKQLMIALQNVQGVYVRGTYTAVTTLDTISLSEVSLDIAVEASETDSEAVAIGVEQCGDCPEQYVGLSCQNPAPGYYTTGPDLNTPDDIELLGKVTKCACHGHSHRCDPNTGRCEGCEHNTFGEHCELCKAGYYGNAKRGDSESCKKCACPSLENSFSKSCRLTPDGNDYICESCKPGYTGQYCEQCLPGFYGQPSLPGGSCKECSCHPHGSVHHVCHNTTGQCQCQNGVEGRDCSVCSPRNAFMNGVCSSCDQGCYKDLMKLEDYMEDQLASVGDIADVKPLPRKRLTRIQNTAKTLNELLDTIKTSESEAQNLLTGFNEENRHLKQAGLVDQEFKLLNEKNADSSEKLEKIKQDLADIRKTIYNTNQEVNQVHQQLSQFTKSFDQAKNLPATHYLKTEAEKYLGVVKDRAQEIDKKYNYAKQNAEDADALLKEILSKKLDENIYEAAKTSSDRFQKLVKEYRNTIWEQGRAKAFDARSLTTYVQSRLDDLNNIVNNINVYKKESEEKLEQARLNVETLKRLSKQMYDDHQEIESKQLPELKEVKEQLNDILDDTSQALKDYNDKLYEAQKRASDLDLEAMKLKQQFSDTKTFSTPALAASTAYKEIAEAMKNASRAAAKAIEDAEAARQLVDPSNAESIVTEAQKTLKQNDELQRSVFDNQIKDDYVVENNQKLNEMLNKLDSFGIDVDSNITKIRRDQELFDDHHERVDTVNKNIERAQKTVQDTEARLGSLFDDVDSLNDRVQSVGNIDVAKIRESIANVSSVAGTISSMAEKLAEVRERSAAHEGQITDIKRNLNVLKEKINEAREKASKIKIAVKSDEERDCSREYISPMSPSPTNTISLKYRPALESPDSLIFFTATKGTRTQNREYLAVELKAKKIYIHWDIGAGRRDAAIIKRNIVYIPASDRLTWYHIEVNRIGNSIKASVVLKQAVNGEEAKNVDEPTEITVGEPDVNDDLYLNTNPGYTKIYVGHSEPQVTEELGFGTNKFRGILGEMVVDGVNVPLWVFDASNGRCEGAAGVPTSASSGHMFRNGFAQIRMPMTERANTMIVVVFSAYSKNGLLYFRGSPESKDFLAIQLENGHVVVKARIGGTAVVTLRSSLNSYADGRAHKVRTIRKDKEVYLHVDEGNGQDKVSSKVDGEDSLVLQIQNNDHYVGGVPPDFHKSVFDADGIQFQGFFGCIQSIRPTQVNELDLDHPVRSQRKEAGCTFSDQRLTPNDHVVGFSKPGYLLAKGFTLGKDSSLSFNFRSKQADAILLYQSGDISTAERSKRSVEDSYIAIYLVQGQLVVQLQTENGESATLKSEQTYDDAQPHSVFLARGNGQVVVRVDDHDVVTVVLDDTGSIGSDSAALNLGGLPSQGNDPPTSEGTSEALIGCLSNFFVDYKKFSIVPEEHQSSLGVCDFAQKIEIPTDGEDEVEPRGHERRHSKQVLVVEKPKLRHDTCYNVEDNSQDTYHKQGYRFGITSSSHARINFQKPYPDYDTFDLKFDIKTKQRHGIVWAWANYKQFNRYFYLYTYRGFLALEIKGHRQPRKIYYKHQKVNDDEWHYIQLSKQGRILTIQVDEHPAEQMNDVPNPKVMKKRMFVGGFISKHRRQFNITIPTFEGCLRDFTVNGVTHDLSLASRDIVGCVKSFDADYLHNGGYMMFEPLLRFSTKPEINIGVNVKTTETKKALLIGLFNPEQANHHENHVALLIEDGDLTFRISLRQHGVALEKKLDLAMCAREWHRVSLLMADHTVTVSVDDQQARVPLKMTRMAIEQMKRLNVFLGGATTPIQQQLNATSTQGCYKSWEMQGAVRSLSTAIKSHKLVPDGCPFE</sequence>
<organism evidence="20 21">
    <name type="scientific">Bursaphelenchus okinawaensis</name>
    <dbReference type="NCBI Taxonomy" id="465554"/>
    <lineage>
        <taxon>Eukaryota</taxon>
        <taxon>Metazoa</taxon>
        <taxon>Ecdysozoa</taxon>
        <taxon>Nematoda</taxon>
        <taxon>Chromadorea</taxon>
        <taxon>Rhabditida</taxon>
        <taxon>Tylenchina</taxon>
        <taxon>Tylenchomorpha</taxon>
        <taxon>Aphelenchoidea</taxon>
        <taxon>Aphelenchoididae</taxon>
        <taxon>Bursaphelenchus</taxon>
    </lineage>
</organism>
<dbReference type="InterPro" id="IPR001791">
    <property type="entry name" value="Laminin_G"/>
</dbReference>
<dbReference type="PROSITE" id="PS50025">
    <property type="entry name" value="LAM_G_DOMAIN"/>
    <property type="match status" value="4"/>
</dbReference>
<evidence type="ECO:0000256" key="5">
    <source>
        <dbReference type="ARBA" id="ARBA00022737"/>
    </source>
</evidence>
<feature type="disulfide bond" evidence="12">
    <location>
        <begin position="1034"/>
        <end position="1043"/>
    </location>
</feature>
<feature type="disulfide bond" evidence="12">
    <location>
        <begin position="1530"/>
        <end position="1539"/>
    </location>
</feature>
<feature type="domain" description="Laminin G" evidence="16">
    <location>
        <begin position="2636"/>
        <end position="2818"/>
    </location>
</feature>
<protein>
    <submittedName>
        <fullName evidence="20">Uncharacterized protein</fullName>
    </submittedName>
</protein>
<feature type="disulfide bond" evidence="12">
    <location>
        <begin position="964"/>
        <end position="976"/>
    </location>
</feature>
<dbReference type="FunFam" id="2.10.25.10:FF:000580">
    <property type="entry name" value="Wing blister, isoform B"/>
    <property type="match status" value="1"/>
</dbReference>
<evidence type="ECO:0000256" key="9">
    <source>
        <dbReference type="ARBA" id="ARBA00023292"/>
    </source>
</evidence>
<dbReference type="GO" id="GO:0005604">
    <property type="term" value="C:basement membrane"/>
    <property type="evidence" value="ECO:0007669"/>
    <property type="project" value="UniProtKB-SubCell"/>
</dbReference>
<keyword evidence="3" id="KW-0272">Extracellular matrix</keyword>
<feature type="domain" description="Laminin EGF-like" evidence="17">
    <location>
        <begin position="917"/>
        <end position="963"/>
    </location>
</feature>
<feature type="region of interest" description="Disordered" evidence="14">
    <location>
        <begin position="2765"/>
        <end position="2786"/>
    </location>
</feature>
<feature type="domain" description="Laminin EGF-like" evidence="17">
    <location>
        <begin position="1203"/>
        <end position="1259"/>
    </location>
</feature>
<dbReference type="GO" id="GO:0009887">
    <property type="term" value="P:animal organ morphogenesis"/>
    <property type="evidence" value="ECO:0007669"/>
    <property type="project" value="TreeGrafter"/>
</dbReference>
<evidence type="ECO:0000313" key="21">
    <source>
        <dbReference type="Proteomes" id="UP000614601"/>
    </source>
</evidence>
<keyword evidence="5" id="KW-0677">Repeat</keyword>
<feature type="domain" description="Laminin EGF-like" evidence="17">
    <location>
        <begin position="1157"/>
        <end position="1202"/>
    </location>
</feature>
<feature type="disulfide bond" evidence="12">
    <location>
        <begin position="1178"/>
        <end position="1187"/>
    </location>
</feature>
<feature type="signal peptide" evidence="15">
    <location>
        <begin position="1"/>
        <end position="17"/>
    </location>
</feature>
<evidence type="ECO:0000259" key="18">
    <source>
        <dbReference type="PROSITE" id="PS51115"/>
    </source>
</evidence>
<dbReference type="FunFam" id="2.10.25.10:FF:000069">
    <property type="entry name" value="Laminin subunit alpha 1"/>
    <property type="match status" value="1"/>
</dbReference>
<feature type="disulfide bond" evidence="12">
    <location>
        <begin position="1083"/>
        <end position="1092"/>
    </location>
</feature>
<feature type="disulfide bond" evidence="12">
    <location>
        <begin position="478"/>
        <end position="487"/>
    </location>
</feature>
<feature type="domain" description="Laminin EGF-like" evidence="17">
    <location>
        <begin position="1012"/>
        <end position="1061"/>
    </location>
</feature>
<keyword evidence="7 12" id="KW-1015">Disulfide bond</keyword>
<feature type="disulfide bond" evidence="12">
    <location>
        <begin position="1159"/>
        <end position="1176"/>
    </location>
</feature>
<dbReference type="EMBL" id="CAJFCW020000001">
    <property type="protein sequence ID" value="CAG9081424.1"/>
    <property type="molecule type" value="Genomic_DNA"/>
</dbReference>
<dbReference type="SUPFAM" id="SSF57196">
    <property type="entry name" value="EGF/Laminin"/>
    <property type="match status" value="13"/>
</dbReference>
<evidence type="ECO:0000256" key="4">
    <source>
        <dbReference type="ARBA" id="ARBA00022729"/>
    </source>
</evidence>
<dbReference type="SMART" id="SM00181">
    <property type="entry name" value="EGF"/>
    <property type="match status" value="12"/>
</dbReference>
<dbReference type="PROSITE" id="PS00022">
    <property type="entry name" value="EGF_1"/>
    <property type="match status" value="1"/>
</dbReference>
<evidence type="ECO:0000256" key="12">
    <source>
        <dbReference type="PROSITE-ProRule" id="PRU00460"/>
    </source>
</evidence>
<evidence type="ECO:0000256" key="7">
    <source>
        <dbReference type="ARBA" id="ARBA00023157"/>
    </source>
</evidence>
<feature type="coiled-coil region" evidence="13">
    <location>
        <begin position="1749"/>
        <end position="1783"/>
    </location>
</feature>
<feature type="disulfide bond" evidence="12">
    <location>
        <begin position="1588"/>
        <end position="1597"/>
    </location>
</feature>
<accession>A0A811JT66</accession>
<evidence type="ECO:0000256" key="6">
    <source>
        <dbReference type="ARBA" id="ARBA00022869"/>
    </source>
</evidence>
<dbReference type="Gene3D" id="2.60.120.260">
    <property type="entry name" value="Galactose-binding domain-like"/>
    <property type="match status" value="1"/>
</dbReference>
<feature type="domain" description="Laminin G" evidence="16">
    <location>
        <begin position="2444"/>
        <end position="2625"/>
    </location>
</feature>
<feature type="domain" description="Laminin IV type A" evidence="18">
    <location>
        <begin position="1271"/>
        <end position="1469"/>
    </location>
</feature>
<feature type="domain" description="Laminin N-terminal" evidence="19">
    <location>
        <begin position="31"/>
        <end position="276"/>
    </location>
</feature>
<feature type="domain" description="Laminin G" evidence="16">
    <location>
        <begin position="3049"/>
        <end position="3229"/>
    </location>
</feature>
<feature type="disulfide bond" evidence="12">
    <location>
        <begin position="1620"/>
        <end position="1637"/>
    </location>
</feature>
<feature type="domain" description="Laminin EGF-like" evidence="17">
    <location>
        <begin position="1511"/>
        <end position="1560"/>
    </location>
</feature>
<feature type="domain" description="Laminin EGF-like" evidence="17">
    <location>
        <begin position="1618"/>
        <end position="1664"/>
    </location>
</feature>
<dbReference type="SMART" id="SM00281">
    <property type="entry name" value="LamB"/>
    <property type="match status" value="2"/>
</dbReference>
<dbReference type="InterPro" id="IPR010307">
    <property type="entry name" value="Laminin_dom_II"/>
</dbReference>
<evidence type="ECO:0000256" key="11">
    <source>
        <dbReference type="PROSITE-ProRule" id="PRU00122"/>
    </source>
</evidence>
<feature type="domain" description="Laminin EGF-like" evidence="17">
    <location>
        <begin position="403"/>
        <end position="457"/>
    </location>
</feature>
<feature type="disulfide bond" evidence="12">
    <location>
        <begin position="433"/>
        <end position="442"/>
    </location>
</feature>
<keyword evidence="21" id="KW-1185">Reference proteome</keyword>
<evidence type="ECO:0000256" key="10">
    <source>
        <dbReference type="ARBA" id="ARBA00065619"/>
    </source>
</evidence>
<dbReference type="InterPro" id="IPR008211">
    <property type="entry name" value="Laminin_N"/>
</dbReference>
<keyword evidence="13" id="KW-0175">Coiled coil</keyword>
<comment type="caution">
    <text evidence="12">Lacks conserved residue(s) required for the propagation of feature annotation.</text>
</comment>
<dbReference type="InterPro" id="IPR002049">
    <property type="entry name" value="LE_dom"/>
</dbReference>
<feature type="disulfide bond" evidence="12">
    <location>
        <begin position="938"/>
        <end position="947"/>
    </location>
</feature>
<feature type="disulfide bond" evidence="12">
    <location>
        <begin position="1064"/>
        <end position="1081"/>
    </location>
</feature>
<feature type="disulfide bond" evidence="12">
    <location>
        <begin position="768"/>
        <end position="777"/>
    </location>
</feature>
<dbReference type="Pfam" id="PF06009">
    <property type="entry name" value="Laminin_II"/>
    <property type="match status" value="1"/>
</dbReference>
<evidence type="ECO:0000256" key="1">
    <source>
        <dbReference type="ARBA" id="ARBA00004302"/>
    </source>
</evidence>
<feature type="coiled-coil region" evidence="13">
    <location>
        <begin position="2124"/>
        <end position="2151"/>
    </location>
</feature>
<dbReference type="FunFam" id="2.10.25.10:FF:000130">
    <property type="entry name" value="Laminin subunit beta 1"/>
    <property type="match status" value="1"/>
</dbReference>